<evidence type="ECO:0000313" key="3">
    <source>
        <dbReference type="Proteomes" id="UP001149090"/>
    </source>
</evidence>
<dbReference type="Pfam" id="PF00651">
    <property type="entry name" value="BTB"/>
    <property type="match status" value="1"/>
</dbReference>
<comment type="caution">
    <text evidence="2">The sequence shown here is derived from an EMBL/GenBank/DDBJ whole genome shotgun (WGS) entry which is preliminary data.</text>
</comment>
<dbReference type="InterPro" id="IPR029062">
    <property type="entry name" value="Class_I_gatase-like"/>
</dbReference>
<dbReference type="PANTHER" id="PTHR45774">
    <property type="entry name" value="BTB/POZ DOMAIN-CONTAINING"/>
    <property type="match status" value="1"/>
</dbReference>
<dbReference type="CDD" id="cd18186">
    <property type="entry name" value="BTB_POZ_ZBTB_KLHL-like"/>
    <property type="match status" value="1"/>
</dbReference>
<dbReference type="Gene3D" id="3.30.710.10">
    <property type="entry name" value="Potassium Channel Kv1.1, Chain A"/>
    <property type="match status" value="1"/>
</dbReference>
<dbReference type="Gene3D" id="1.25.40.420">
    <property type="match status" value="1"/>
</dbReference>
<evidence type="ECO:0000259" key="1">
    <source>
        <dbReference type="PROSITE" id="PS50097"/>
    </source>
</evidence>
<keyword evidence="3" id="KW-1185">Reference proteome</keyword>
<reference evidence="2" key="1">
    <citation type="submission" date="2022-10" db="EMBL/GenBank/DDBJ databases">
        <title>Novel sulphate-reducing endosymbionts in the free-living metamonad Anaeramoeba.</title>
        <authorList>
            <person name="Jerlstrom-Hultqvist J."/>
            <person name="Cepicka I."/>
            <person name="Gallot-Lavallee L."/>
            <person name="Salas-Leiva D."/>
            <person name="Curtis B.A."/>
            <person name="Zahonova K."/>
            <person name="Pipaliya S."/>
            <person name="Dacks J."/>
            <person name="Roger A.J."/>
        </authorList>
    </citation>
    <scope>NUCLEOTIDE SEQUENCE</scope>
    <source>
        <strain evidence="2">BMAN</strain>
    </source>
</reference>
<proteinExistence type="predicted"/>
<name>A0A9Q0L9K2_ANAIG</name>
<dbReference type="InterPro" id="IPR000210">
    <property type="entry name" value="BTB/POZ_dom"/>
</dbReference>
<evidence type="ECO:0000313" key="2">
    <source>
        <dbReference type="EMBL" id="KAJ5068837.1"/>
    </source>
</evidence>
<organism evidence="2 3">
    <name type="scientific">Anaeramoeba ignava</name>
    <name type="common">Anaerobic marine amoeba</name>
    <dbReference type="NCBI Taxonomy" id="1746090"/>
    <lineage>
        <taxon>Eukaryota</taxon>
        <taxon>Metamonada</taxon>
        <taxon>Anaeramoebidae</taxon>
        <taxon>Anaeramoeba</taxon>
    </lineage>
</organism>
<dbReference type="EMBL" id="JAPDFW010000112">
    <property type="protein sequence ID" value="KAJ5068837.1"/>
    <property type="molecule type" value="Genomic_DNA"/>
</dbReference>
<dbReference type="PROSITE" id="PS50097">
    <property type="entry name" value="BTB"/>
    <property type="match status" value="1"/>
</dbReference>
<dbReference type="PANTHER" id="PTHR45774:SF3">
    <property type="entry name" value="BTB (POZ) DOMAIN-CONTAINING 2B-RELATED"/>
    <property type="match status" value="1"/>
</dbReference>
<accession>A0A9Q0L9K2</accession>
<dbReference type="SMART" id="SM00225">
    <property type="entry name" value="BTB"/>
    <property type="match status" value="1"/>
</dbReference>
<dbReference type="AlphaFoldDB" id="A0A9Q0L9K2"/>
<dbReference type="InterPro" id="IPR011333">
    <property type="entry name" value="SKP1/BTB/POZ_sf"/>
</dbReference>
<protein>
    <submittedName>
        <fullName evidence="2">Btb/poz domain-containing</fullName>
    </submittedName>
</protein>
<gene>
    <name evidence="2" type="ORF">M0811_12143</name>
</gene>
<dbReference type="SUPFAM" id="SSF54695">
    <property type="entry name" value="POZ domain"/>
    <property type="match status" value="1"/>
</dbReference>
<sequence>MNYKTLLESLETILKTGKFSDVIFRVGIEEEEFHGHKLILSMNSMYWKRMFYGASWKEVSGKKIAEIYVPNISPEIFQIILTYVYTHKINMDSFEQAIAVLEAADFLLISDLKEECSQIFSNSLNQENCFSLLSISLTYNIDSLKKKIFKFIEFEKDIFLKNDALLGLSPLVVQTVLHLENLLVPEIQLFRVFLFWWINFSEKSDLKLNQFIESFQFNIMNVNELKEVQRSNIVSEFLIKKLEEDFLNDSKKKLWENKSRRTSKIIPMEEIKVLVLAADDRQSFRNDVFESVKSQGITEAKLIDARTELPTLEEMMEYQVIFTYSRFSQYQNPELLGNLLSEYVEKGGNLVICCRNSLRTDDSYYIKGKILTNDTLPLTTGTNITFSPGKLAQKNLDHPLLQNVKTFDGGSGSYRVKVSVTQNSKCVAFWNDNLPMIAYKRKFPHFGMIVALNLFPVSDAIGTTCWRRNTDGNIIISNAVYFAVNAFYLSQDDF</sequence>
<dbReference type="OrthoDB" id="624345at2759"/>
<dbReference type="Proteomes" id="UP001149090">
    <property type="component" value="Unassembled WGS sequence"/>
</dbReference>
<feature type="domain" description="BTB" evidence="1">
    <location>
        <begin position="20"/>
        <end position="93"/>
    </location>
</feature>
<dbReference type="SUPFAM" id="SSF52317">
    <property type="entry name" value="Class I glutamine amidotransferase-like"/>
    <property type="match status" value="1"/>
</dbReference>